<dbReference type="EMBL" id="JAMOKX010000002">
    <property type="protein sequence ID" value="MCL9819055.1"/>
    <property type="molecule type" value="Genomic_DNA"/>
</dbReference>
<dbReference type="RefSeq" id="WP_250603658.1">
    <property type="nucleotide sequence ID" value="NZ_JAMOKX010000002.1"/>
</dbReference>
<dbReference type="InterPro" id="IPR011257">
    <property type="entry name" value="DNA_glycosylase"/>
</dbReference>
<comment type="caution">
    <text evidence="1">The sequence shown here is derived from an EMBL/GenBank/DDBJ whole genome shotgun (WGS) entry which is preliminary data.</text>
</comment>
<name>A0ABT0TT20_9HELI</name>
<keyword evidence="2" id="KW-1185">Reference proteome</keyword>
<dbReference type="InterPro" id="IPR014127">
    <property type="entry name" value="CHP02757"/>
</dbReference>
<protein>
    <submittedName>
        <fullName evidence="1">TIGR02757 family protein</fullName>
    </submittedName>
</protein>
<dbReference type="SUPFAM" id="SSF48150">
    <property type="entry name" value="DNA-glycosylase"/>
    <property type="match status" value="1"/>
</dbReference>
<reference evidence="1" key="1">
    <citation type="submission" date="2022-06" db="EMBL/GenBank/DDBJ databases">
        <title>Helicobacter colisuis sp. nov.</title>
        <authorList>
            <person name="Papic B."/>
            <person name="Gruntar I."/>
        </authorList>
    </citation>
    <scope>NUCLEOTIDE SEQUENCE</scope>
    <source>
        <strain evidence="1">11154-15</strain>
    </source>
</reference>
<evidence type="ECO:0000313" key="1">
    <source>
        <dbReference type="EMBL" id="MCL9819055.1"/>
    </source>
</evidence>
<dbReference type="NCBIfam" id="TIGR02757">
    <property type="entry name" value="TIGR02757 family protein"/>
    <property type="match status" value="1"/>
</dbReference>
<sequence length="255" mass="29885">MIKIPKNPSRKFVYHLLEEQYEAFNHYHSITTDLPDPLGVARQFTSDKVALFCALFAYGNARAIVRFLESCNLYFLEQTSIQSNACLSEIPYCTNKPYRFQNQDEIQDFFESLLMSGNLYEIFYRAYKKDSLLKGIEALQNHLYNNLQNTTKGLEFLIGKPQSNSPLKRWNMFLRWMVRKDCIDLGFWEGIRRSDLILPLDTHTFRVSQKLGILKRKSYDLKAALEVSEFLKKLDSKDPIKYDFALYRIGQLGLI</sequence>
<dbReference type="Proteomes" id="UP001057522">
    <property type="component" value="Unassembled WGS sequence"/>
</dbReference>
<gene>
    <name evidence="1" type="ORF">NCR95_02560</name>
</gene>
<organism evidence="1 2">
    <name type="scientific">Helicobacter colisuis</name>
    <dbReference type="NCBI Taxonomy" id="2949739"/>
    <lineage>
        <taxon>Bacteria</taxon>
        <taxon>Pseudomonadati</taxon>
        <taxon>Campylobacterota</taxon>
        <taxon>Epsilonproteobacteria</taxon>
        <taxon>Campylobacterales</taxon>
        <taxon>Helicobacteraceae</taxon>
        <taxon>Helicobacter</taxon>
    </lineage>
</organism>
<evidence type="ECO:0000313" key="2">
    <source>
        <dbReference type="Proteomes" id="UP001057522"/>
    </source>
</evidence>
<proteinExistence type="predicted"/>
<accession>A0ABT0TT20</accession>
<dbReference type="Pfam" id="PF09674">
    <property type="entry name" value="DUF2400"/>
    <property type="match status" value="1"/>
</dbReference>